<sequence length="251" mass="27617">NPVTGQFTSIDPASRANPEQFLYDPQQLNSYSYVRNNPVLYIDPNGEILEKFFNYISNNSGNAATVIYGVGNNVSKVDQTPAVQLLLNQVSPIKGEARKILVGDPSDNINALGSAFSDISTATNEQQDLSDRLFAGAKLGLLLGTRGRSRIFNKGLKNLPRVISAQKKLNNLSKQLNKEPNQILESITKNGKKFIDNKNNGNINIFSPKFEGSGFLRATLDPKQERIISIGQVRAKQIINGIKKGRFSPIK</sequence>
<evidence type="ECO:0008006" key="3">
    <source>
        <dbReference type="Google" id="ProtNLM"/>
    </source>
</evidence>
<proteinExistence type="predicted"/>
<organism evidence="1 2">
    <name type="scientific">Candidatus Magasanikbacteria bacterium CG10_big_fil_rev_8_21_14_0_10_38_6</name>
    <dbReference type="NCBI Taxonomy" id="1974647"/>
    <lineage>
        <taxon>Bacteria</taxon>
        <taxon>Candidatus Magasanikiibacteriota</taxon>
    </lineage>
</organism>
<gene>
    <name evidence="1" type="ORF">COU30_04380</name>
</gene>
<evidence type="ECO:0000313" key="1">
    <source>
        <dbReference type="EMBL" id="PIR77080.1"/>
    </source>
</evidence>
<accession>A0A2M6P0Z7</accession>
<protein>
    <recommendedName>
        <fullName evidence="3">RHS repeat-associated core domain-containing protein</fullName>
    </recommendedName>
</protein>
<reference evidence="2" key="1">
    <citation type="submission" date="2017-09" db="EMBL/GenBank/DDBJ databases">
        <title>Depth-based differentiation of microbial function through sediment-hosted aquifers and enrichment of novel symbionts in the deep terrestrial subsurface.</title>
        <authorList>
            <person name="Probst A.J."/>
            <person name="Ladd B."/>
            <person name="Jarett J.K."/>
            <person name="Geller-Mcgrath D.E."/>
            <person name="Sieber C.M.K."/>
            <person name="Emerson J.B."/>
            <person name="Anantharaman K."/>
            <person name="Thomas B.C."/>
            <person name="Malmstrom R."/>
            <person name="Stieglmeier M."/>
            <person name="Klingl A."/>
            <person name="Woyke T."/>
            <person name="Ryan C.M."/>
            <person name="Banfield J.F."/>
        </authorList>
    </citation>
    <scope>NUCLEOTIDE SEQUENCE [LARGE SCALE GENOMIC DNA]</scope>
</reference>
<dbReference type="AlphaFoldDB" id="A0A2M6P0Z7"/>
<name>A0A2M6P0Z7_9BACT</name>
<dbReference type="EMBL" id="PFBW01000189">
    <property type="protein sequence ID" value="PIR77080.1"/>
    <property type="molecule type" value="Genomic_DNA"/>
</dbReference>
<dbReference type="Proteomes" id="UP000228528">
    <property type="component" value="Unassembled WGS sequence"/>
</dbReference>
<feature type="non-terminal residue" evidence="1">
    <location>
        <position position="1"/>
    </location>
</feature>
<comment type="caution">
    <text evidence="1">The sequence shown here is derived from an EMBL/GenBank/DDBJ whole genome shotgun (WGS) entry which is preliminary data.</text>
</comment>
<dbReference type="Gene3D" id="2.180.10.10">
    <property type="entry name" value="RHS repeat-associated core"/>
    <property type="match status" value="1"/>
</dbReference>
<evidence type="ECO:0000313" key="2">
    <source>
        <dbReference type="Proteomes" id="UP000228528"/>
    </source>
</evidence>